<comment type="caution">
    <text evidence="2">The sequence shown here is derived from an EMBL/GenBank/DDBJ whole genome shotgun (WGS) entry which is preliminary data.</text>
</comment>
<keyword evidence="1" id="KW-1133">Transmembrane helix</keyword>
<keyword evidence="1" id="KW-0812">Transmembrane</keyword>
<feature type="transmembrane region" description="Helical" evidence="1">
    <location>
        <begin position="57"/>
        <end position="75"/>
    </location>
</feature>
<dbReference type="Proteomes" id="UP001203004">
    <property type="component" value="Unassembled WGS sequence"/>
</dbReference>
<evidence type="ECO:0000256" key="1">
    <source>
        <dbReference type="SAM" id="Phobius"/>
    </source>
</evidence>
<proteinExistence type="predicted"/>
<dbReference type="EMBL" id="JAMAST010000001">
    <property type="protein sequence ID" value="MCL1630695.1"/>
    <property type="molecule type" value="Genomic_DNA"/>
</dbReference>
<keyword evidence="3" id="KW-1185">Reference proteome</keyword>
<dbReference type="RefSeq" id="WP_249096465.1">
    <property type="nucleotide sequence ID" value="NZ_JAMAST010000001.1"/>
</dbReference>
<evidence type="ECO:0000313" key="2">
    <source>
        <dbReference type="EMBL" id="MCL1630695.1"/>
    </source>
</evidence>
<evidence type="ECO:0000313" key="3">
    <source>
        <dbReference type="Proteomes" id="UP001203004"/>
    </source>
</evidence>
<feature type="transmembrane region" description="Helical" evidence="1">
    <location>
        <begin position="28"/>
        <end position="50"/>
    </location>
</feature>
<gene>
    <name evidence="2" type="ORF">M3N64_01840</name>
</gene>
<organism evidence="2 3">
    <name type="scientific">Sporolactobacillus mangiferae</name>
    <dbReference type="NCBI Taxonomy" id="2940498"/>
    <lineage>
        <taxon>Bacteria</taxon>
        <taxon>Bacillati</taxon>
        <taxon>Bacillota</taxon>
        <taxon>Bacilli</taxon>
        <taxon>Bacillales</taxon>
        <taxon>Sporolactobacillaceae</taxon>
        <taxon>Sporolactobacillus</taxon>
    </lineage>
</organism>
<feature type="transmembrane region" description="Helical" evidence="1">
    <location>
        <begin position="81"/>
        <end position="102"/>
    </location>
</feature>
<reference evidence="2 3" key="1">
    <citation type="submission" date="2022-05" db="EMBL/GenBank/DDBJ databases">
        <title>Sporolactobacillus sp nov CPB3-1, isolated from tree bark (Mangifera indica L.).</title>
        <authorList>
            <person name="Phuengjayaem S."/>
            <person name="Tanasupawat S."/>
        </authorList>
    </citation>
    <scope>NUCLEOTIDE SEQUENCE [LARGE SCALE GENOMIC DNA]</scope>
    <source>
        <strain evidence="2 3">CPB3-1</strain>
    </source>
</reference>
<keyword evidence="1" id="KW-0472">Membrane</keyword>
<name>A0ABT0M762_9BACL</name>
<protein>
    <submittedName>
        <fullName evidence="2">Uncharacterized protein</fullName>
    </submittedName>
</protein>
<accession>A0ABT0M762</accession>
<sequence length="558" mass="63733">MAYLFSLLALTLNPFVWKKKGRNKAFLSFQAVRMIAGLIILFILFYFGLIDHTWQAFLSYGSLIWGLFLISDLVYAKERLIAVNVLAGLLMLLFFCFLHFIYPLTVTKAKYEFAAAKTTVVNRAAESMNEQHIPVVPEKYARYKSEKVLGELAHVSYYELGHTSLQKIDGHLYWVTPIEYSGFFKWIKSHRVPGYIRMSAEDENANASLIKKEMKYVPSAYFSENLKRLVRSKYAKPVLFRPSFEPDEAGNPYYVVAYGYYQKLRQIPDIKGVFVVDPRSGHVRHYTIDKLPAFIDQAIPSNVAEQWNDWYGENVHGFWNKLFAQEDIKRPTEWSHSDEVNGVFDHALELNWFTDFTRPKSGSGAMVGYSMLNTRTGKITYYSSANGLLNGKSAMNVAEKTFKQNKYEAGIPNLYTIYGQETWVVPLMDSNDVLRELMLIHAKNENVYSAETDKRSLFDNYKYAVATKLGGDSASPTNKALLKKLSGEVTQVYKYQDNDSRQTVVQFMINGSDKIFTVNSGQNPYSVFLKAGDKVSVDYIDTDEIVSAVKTFTTQGKK</sequence>